<dbReference type="PANTHER" id="PTHR24198">
    <property type="entry name" value="ANKYRIN REPEAT AND PROTEIN KINASE DOMAIN-CONTAINING PROTEIN"/>
    <property type="match status" value="1"/>
</dbReference>
<feature type="region of interest" description="Disordered" evidence="4">
    <location>
        <begin position="1512"/>
        <end position="1571"/>
    </location>
</feature>
<dbReference type="PROSITE" id="PS50297">
    <property type="entry name" value="ANK_REP_REGION"/>
    <property type="match status" value="3"/>
</dbReference>
<keyword evidence="5" id="KW-1185">Reference proteome</keyword>
<keyword evidence="1" id="KW-0677">Repeat</keyword>
<evidence type="ECO:0000256" key="4">
    <source>
        <dbReference type="SAM" id="MobiDB-lite"/>
    </source>
</evidence>
<dbReference type="Proteomes" id="UP000515158">
    <property type="component" value="Unplaced"/>
</dbReference>
<name>A0A6P8YTG0_THRPL</name>
<feature type="compositionally biased region" description="Basic residues" evidence="4">
    <location>
        <begin position="1298"/>
        <end position="1307"/>
    </location>
</feature>
<feature type="compositionally biased region" description="Polar residues" evidence="4">
    <location>
        <begin position="1483"/>
        <end position="1492"/>
    </location>
</feature>
<dbReference type="Pfam" id="PF13637">
    <property type="entry name" value="Ank_4"/>
    <property type="match status" value="1"/>
</dbReference>
<accession>A0A6P8YTG0</accession>
<feature type="compositionally biased region" description="Basic and acidic residues" evidence="4">
    <location>
        <begin position="1550"/>
        <end position="1565"/>
    </location>
</feature>
<evidence type="ECO:0000256" key="2">
    <source>
        <dbReference type="ARBA" id="ARBA00023043"/>
    </source>
</evidence>
<dbReference type="GeneID" id="117644852"/>
<evidence type="ECO:0000313" key="5">
    <source>
        <dbReference type="Proteomes" id="UP000515158"/>
    </source>
</evidence>
<dbReference type="KEGG" id="tpal:117644852"/>
<protein>
    <submittedName>
        <fullName evidence="6">Uncharacterized protein LOC117644852</fullName>
    </submittedName>
</protein>
<proteinExistence type="predicted"/>
<feature type="repeat" description="ANK" evidence="3">
    <location>
        <begin position="837"/>
        <end position="869"/>
    </location>
</feature>
<dbReference type="PANTHER" id="PTHR24198:SF165">
    <property type="entry name" value="ANKYRIN REPEAT-CONTAINING PROTEIN-RELATED"/>
    <property type="match status" value="1"/>
</dbReference>
<dbReference type="RefSeq" id="XP_034240391.1">
    <property type="nucleotide sequence ID" value="XM_034384500.1"/>
</dbReference>
<evidence type="ECO:0000313" key="6">
    <source>
        <dbReference type="RefSeq" id="XP_034240391.1"/>
    </source>
</evidence>
<dbReference type="PROSITE" id="PS50088">
    <property type="entry name" value="ANK_REPEAT"/>
    <property type="match status" value="4"/>
</dbReference>
<feature type="repeat" description="ANK" evidence="3">
    <location>
        <begin position="736"/>
        <end position="760"/>
    </location>
</feature>
<feature type="region of interest" description="Disordered" evidence="4">
    <location>
        <begin position="1284"/>
        <end position="1344"/>
    </location>
</feature>
<feature type="region of interest" description="Disordered" evidence="4">
    <location>
        <begin position="1381"/>
        <end position="1428"/>
    </location>
</feature>
<sequence length="1804" mass="196561">MHGEISRKSEKQSKMEELGCEKAWWDKLRRPYLKNLETVLIDVQAGRDVRERDLRRALFLLLRDHRFVPGMPILTGLTSDESVAKLEQSLCEASSAVAALRLPRRVDGKIETSTLFLLFYRGMVANLKAAEAGRSSVPFDPWAWLELLQQYAARLEEKLDHLLETCNAGPRRGGRHPEQGVDDECLILATLSALALRAVKTSFRSTYVQIPWEEVEFVLVSFIEAHTVYESWAFVFATVSTVLRYLRDFRAHLAVLKTQHSGRKMAKLSRAPTVSRPAFLAGLNASDDEGDRRKAAMFRDCAVVRDYESLKTIKEALGVAMGALGMTEADYRQRGCLAFHRALFVVGERMKNSWESPNLSARYGKLIETMASENLVATMTRIRNGLAHPAGAAESSAAVKLATKEVKRRMATDLLNIWETVGALLHDAEWDLLKGFWEYSAPHCDLIRALTCTLKYKARGINPIQAELSRLLDAISRRNPTVAKTVFQPFKESKEHSKGLNRQRFLHGLGGRTLLSSLLTSHTSGGKQAELCKLISTVPFSEDVAKFARLWRLSQSGEEIATFQSSLADGAAKKPSSEDVALAMAAIQALPDQHDMVARYTLEGAVRILASAWHESQERRQPLATLFAPCLFGRHLRNYLNHGDKFLQVCFDPDSEIKGIWIMLTSEVDDRTPTLEALRGAQPRPVPLDEAKSEHDRLLRLVQLKCGMFQCARAGDVAGVARAAEGGADLASRDAQGRTLLHAAAAAGQVAVVRWLLAVGPQAVQPRAGDWLGRTALHEASTATVAEALLQAGLPAEALDSRFQTPLSRAAIAGRAEVVRLLVGHPWRADHSALDLHSRKPMHWAAWHGHVEVLQVLLEAGATCEAVGGDAVTPLRLAARGGHADAVRFLLGPRARPRPSDQECLDAIGAAAISGHAVAFHVLLEEVRRRTPARRWAAAVREFHSEVFEGGDSDVINVFLRECPLDLGPLRERQDKLSLLELAAMVGAEHSVNALLARRAEPTARRNPLAMTALHLAVYGGSLDVVRAILGRIPKGHSLRTGRGELMSPLGLALRVNRLDVVRLLVQEGADVNAQPSKGIPVNPLLQAALFGNAEAVGFLLERGARWPRTAVAWTPLHAAALNGYLGIVKLLVPAELPKDAAEVRQSLSLVQCADESGWTALLCALWCGSPAVVKYLLRREGELLQRAGATRGRHCSALQRDKRGRSVLHLCAVWGCAPNLVEAVLHFLKEHGPAAGMGADDLLATVKAVRAMSIQDGRDDGQMVHLLDKWISILDPQSSVTSAVGPLESLDSAPPKAPKKKGKRKAKGIDENFAVSEGEGLKKSAEENLQTPSPSPAGPVSEDGLVVDRVTDAEKVDHSLELQSVAGVIATIESLDTASPKELQKGMQKKTKRIDRNSVVPDGSGPLGSAQEYHQTPSENPACPVSKDNLVVDNVGCRLEQHYVAGGVAPLESPKQPKKERKQSSSVPDGGSFRNDTDGNDQKSSGNSTAFSNECSLMVGHVAEVEKVDLKPEQQSVGESSDIARAPPKALKKKTRKKSEAAIQNSAAREGDVATKGAEGKDRNLPVNPAASDDDDWLVVDHLFDPWPAPGAKVVDYSSEKKDITQKVLRKGVRRLSSLWCPIDPAWNMALLRAAAPTVEALHVRVVQAEHLSVIHAMPRLRRLYVACDPDLYANPISLPPLPAGHPGGLHWVRAYMPKATLASLVRGHAHSLRELVVCAGTRGPPGYEDHYPYACTDLSAVFRGGALPALRRVVLWRSASFVHGEVDCRVQLAAIRAVLGAAVAVVCTGCTKNVREDRFHEL</sequence>
<organism evidence="6">
    <name type="scientific">Thrips palmi</name>
    <name type="common">Melon thrips</name>
    <dbReference type="NCBI Taxonomy" id="161013"/>
    <lineage>
        <taxon>Eukaryota</taxon>
        <taxon>Metazoa</taxon>
        <taxon>Ecdysozoa</taxon>
        <taxon>Arthropoda</taxon>
        <taxon>Hexapoda</taxon>
        <taxon>Insecta</taxon>
        <taxon>Pterygota</taxon>
        <taxon>Neoptera</taxon>
        <taxon>Paraneoptera</taxon>
        <taxon>Thysanoptera</taxon>
        <taxon>Terebrantia</taxon>
        <taxon>Thripoidea</taxon>
        <taxon>Thripidae</taxon>
        <taxon>Thrips</taxon>
    </lineage>
</organism>
<gene>
    <name evidence="6" type="primary">LOC117644852</name>
</gene>
<dbReference type="InParanoid" id="A0A6P8YTG0"/>
<dbReference type="Pfam" id="PF12796">
    <property type="entry name" value="Ank_2"/>
    <property type="match status" value="3"/>
</dbReference>
<dbReference type="SMART" id="SM00248">
    <property type="entry name" value="ANK"/>
    <property type="match status" value="12"/>
</dbReference>
<dbReference type="InterPro" id="IPR036770">
    <property type="entry name" value="Ankyrin_rpt-contain_sf"/>
</dbReference>
<dbReference type="OrthoDB" id="7696926at2759"/>
<feature type="repeat" description="ANK" evidence="3">
    <location>
        <begin position="870"/>
        <end position="902"/>
    </location>
</feature>
<evidence type="ECO:0000256" key="1">
    <source>
        <dbReference type="ARBA" id="ARBA00022737"/>
    </source>
</evidence>
<evidence type="ECO:0000256" key="3">
    <source>
        <dbReference type="PROSITE-ProRule" id="PRU00023"/>
    </source>
</evidence>
<dbReference type="SUPFAM" id="SSF48403">
    <property type="entry name" value="Ankyrin repeat"/>
    <property type="match status" value="2"/>
</dbReference>
<dbReference type="InterPro" id="IPR002110">
    <property type="entry name" value="Ankyrin_rpt"/>
</dbReference>
<feature type="repeat" description="ANK" evidence="3">
    <location>
        <begin position="1045"/>
        <end position="1077"/>
    </location>
</feature>
<dbReference type="PRINTS" id="PR01415">
    <property type="entry name" value="ANKYRIN"/>
</dbReference>
<keyword evidence="2 3" id="KW-0040">ANK repeat</keyword>
<feature type="region of interest" description="Disordered" evidence="4">
    <location>
        <begin position="1449"/>
        <end position="1492"/>
    </location>
</feature>
<reference evidence="6" key="1">
    <citation type="submission" date="2025-08" db="UniProtKB">
        <authorList>
            <consortium name="RefSeq"/>
        </authorList>
    </citation>
    <scope>IDENTIFICATION</scope>
    <source>
        <tissue evidence="6">Total insect</tissue>
    </source>
</reference>
<dbReference type="Gene3D" id="1.25.40.20">
    <property type="entry name" value="Ankyrin repeat-containing domain"/>
    <property type="match status" value="3"/>
</dbReference>